<evidence type="ECO:0000313" key="7">
    <source>
        <dbReference type="Ensembl" id="ENSGACP00000057919.1"/>
    </source>
</evidence>
<evidence type="ECO:0000259" key="6">
    <source>
        <dbReference type="PROSITE" id="PS50089"/>
    </source>
</evidence>
<protein>
    <recommendedName>
        <fullName evidence="6">RING-type domain-containing protein</fullName>
    </recommendedName>
</protein>
<dbReference type="Ensembl" id="ENSGACT00000042423.1">
    <property type="protein sequence ID" value="ENSGACP00000057919.1"/>
    <property type="gene ID" value="ENSGACG00000023926.1"/>
</dbReference>
<reference evidence="7 8" key="1">
    <citation type="journal article" date="2021" name="G3 (Bethesda)">
        <title>Improved contiguity of the threespine stickleback genome using long-read sequencing.</title>
        <authorList>
            <person name="Nath S."/>
            <person name="Shaw D.E."/>
            <person name="White M.A."/>
        </authorList>
    </citation>
    <scope>NUCLEOTIDE SEQUENCE [LARGE SCALE GENOMIC DNA]</scope>
    <source>
        <strain evidence="7 8">Lake Benthic</strain>
    </source>
</reference>
<dbReference type="InterPro" id="IPR013083">
    <property type="entry name" value="Znf_RING/FYVE/PHD"/>
</dbReference>
<keyword evidence="2 4" id="KW-0863">Zinc-finger</keyword>
<dbReference type="GeneID" id="120830864"/>
<proteinExistence type="predicted"/>
<keyword evidence="1" id="KW-0479">Metal-binding</keyword>
<evidence type="ECO:0000256" key="3">
    <source>
        <dbReference type="ARBA" id="ARBA00022833"/>
    </source>
</evidence>
<dbReference type="GO" id="GO:0005634">
    <property type="term" value="C:nucleus"/>
    <property type="evidence" value="ECO:0007669"/>
    <property type="project" value="TreeGrafter"/>
</dbReference>
<evidence type="ECO:0000256" key="5">
    <source>
        <dbReference type="SAM" id="Phobius"/>
    </source>
</evidence>
<keyword evidence="8" id="KW-1185">Reference proteome</keyword>
<keyword evidence="5" id="KW-0472">Membrane</keyword>
<dbReference type="GeneTree" id="ENSGT00940000159152"/>
<dbReference type="InterPro" id="IPR001841">
    <property type="entry name" value="Znf_RING"/>
</dbReference>
<dbReference type="RefSeq" id="XP_040051752.1">
    <property type="nucleotide sequence ID" value="XM_040195818.1"/>
</dbReference>
<dbReference type="KEGG" id="gat:120830864"/>
<dbReference type="Proteomes" id="UP000007635">
    <property type="component" value="Chromosome XIII"/>
</dbReference>
<feature type="transmembrane region" description="Helical" evidence="5">
    <location>
        <begin position="32"/>
        <end position="53"/>
    </location>
</feature>
<sequence>MSPFDWCNGCYCGRGPFQPCSALSLPDILETYIFYFVIILLFIALGFCCYAPFSKLHQNDNKWPVYKEVVYNGDPEKMNILGQTCAVCLEDFKVKDEMAVCPCQHGFHKKCLVKWLQVRCCCPMCNKPVVTPPEVMWAGLEMQYEI</sequence>
<evidence type="ECO:0000256" key="2">
    <source>
        <dbReference type="ARBA" id="ARBA00022771"/>
    </source>
</evidence>
<name>A0AAQ4R2U9_GASAC</name>
<dbReference type="AlphaFoldDB" id="A0AAQ4R2U9"/>
<reference evidence="7" key="2">
    <citation type="submission" date="2025-08" db="UniProtKB">
        <authorList>
            <consortium name="Ensembl"/>
        </authorList>
    </citation>
    <scope>IDENTIFICATION</scope>
</reference>
<dbReference type="Pfam" id="PF13639">
    <property type="entry name" value="zf-RING_2"/>
    <property type="match status" value="1"/>
</dbReference>
<evidence type="ECO:0000256" key="1">
    <source>
        <dbReference type="ARBA" id="ARBA00022723"/>
    </source>
</evidence>
<dbReference type="GO" id="GO:0008270">
    <property type="term" value="F:zinc ion binding"/>
    <property type="evidence" value="ECO:0007669"/>
    <property type="project" value="UniProtKB-KW"/>
</dbReference>
<feature type="domain" description="RING-type" evidence="6">
    <location>
        <begin position="85"/>
        <end position="126"/>
    </location>
</feature>
<evidence type="ECO:0000313" key="8">
    <source>
        <dbReference type="Proteomes" id="UP000007635"/>
    </source>
</evidence>
<organism evidence="7 8">
    <name type="scientific">Gasterosteus aculeatus aculeatus</name>
    <name type="common">three-spined stickleback</name>
    <dbReference type="NCBI Taxonomy" id="481459"/>
    <lineage>
        <taxon>Eukaryota</taxon>
        <taxon>Metazoa</taxon>
        <taxon>Chordata</taxon>
        <taxon>Craniata</taxon>
        <taxon>Vertebrata</taxon>
        <taxon>Euteleostomi</taxon>
        <taxon>Actinopterygii</taxon>
        <taxon>Neopterygii</taxon>
        <taxon>Teleostei</taxon>
        <taxon>Neoteleostei</taxon>
        <taxon>Acanthomorphata</taxon>
        <taxon>Eupercaria</taxon>
        <taxon>Perciformes</taxon>
        <taxon>Cottioidei</taxon>
        <taxon>Gasterosteales</taxon>
        <taxon>Gasterosteidae</taxon>
        <taxon>Gasterosteus</taxon>
    </lineage>
</organism>
<keyword evidence="5" id="KW-0812">Transmembrane</keyword>
<keyword evidence="3" id="KW-0862">Zinc</keyword>
<keyword evidence="5" id="KW-1133">Transmembrane helix</keyword>
<evidence type="ECO:0000256" key="4">
    <source>
        <dbReference type="PROSITE-ProRule" id="PRU00175"/>
    </source>
</evidence>
<dbReference type="GO" id="GO:0061630">
    <property type="term" value="F:ubiquitin protein ligase activity"/>
    <property type="evidence" value="ECO:0007669"/>
    <property type="project" value="TreeGrafter"/>
</dbReference>
<dbReference type="Gene3D" id="3.30.40.10">
    <property type="entry name" value="Zinc/RING finger domain, C3HC4 (zinc finger)"/>
    <property type="match status" value="1"/>
</dbReference>
<reference evidence="7" key="3">
    <citation type="submission" date="2025-09" db="UniProtKB">
        <authorList>
            <consortium name="Ensembl"/>
        </authorList>
    </citation>
    <scope>IDENTIFICATION</scope>
</reference>
<dbReference type="InterPro" id="IPR051834">
    <property type="entry name" value="RING_finger_E3_ligase"/>
</dbReference>
<dbReference type="GO" id="GO:0006511">
    <property type="term" value="P:ubiquitin-dependent protein catabolic process"/>
    <property type="evidence" value="ECO:0007669"/>
    <property type="project" value="TreeGrafter"/>
</dbReference>
<dbReference type="SUPFAM" id="SSF57850">
    <property type="entry name" value="RING/U-box"/>
    <property type="match status" value="1"/>
</dbReference>
<dbReference type="PANTHER" id="PTHR45931:SF3">
    <property type="entry name" value="RING ZINC FINGER-CONTAINING PROTEIN"/>
    <property type="match status" value="1"/>
</dbReference>
<dbReference type="SMART" id="SM00184">
    <property type="entry name" value="RING"/>
    <property type="match status" value="1"/>
</dbReference>
<accession>A0AAQ4R2U9</accession>
<dbReference type="PANTHER" id="PTHR45931">
    <property type="entry name" value="SI:CH211-59O9.10"/>
    <property type="match status" value="1"/>
</dbReference>
<dbReference type="PROSITE" id="PS50089">
    <property type="entry name" value="ZF_RING_2"/>
    <property type="match status" value="1"/>
</dbReference>